<dbReference type="EMBL" id="RWJF01000001">
    <property type="protein sequence ID" value="RST31823.1"/>
    <property type="molecule type" value="Genomic_DNA"/>
</dbReference>
<evidence type="ECO:0000256" key="2">
    <source>
        <dbReference type="ARBA" id="ARBA00004370"/>
    </source>
</evidence>
<evidence type="ECO:0000256" key="6">
    <source>
        <dbReference type="ARBA" id="ARBA00022692"/>
    </source>
</evidence>
<dbReference type="RefSeq" id="WP_126719763.1">
    <property type="nucleotide sequence ID" value="NZ_RWJF01000001.1"/>
</dbReference>
<protein>
    <recommendedName>
        <fullName evidence="3">histidine kinase</fullName>
        <ecNumber evidence="3">2.7.13.3</ecNumber>
    </recommendedName>
</protein>
<evidence type="ECO:0000256" key="5">
    <source>
        <dbReference type="ARBA" id="ARBA00022679"/>
    </source>
</evidence>
<dbReference type="OrthoDB" id="9809567at2"/>
<feature type="domain" description="Histidine kinase" evidence="12">
    <location>
        <begin position="250"/>
        <end position="450"/>
    </location>
</feature>
<dbReference type="InterPro" id="IPR003660">
    <property type="entry name" value="HAMP_dom"/>
</dbReference>
<keyword evidence="5" id="KW-0808">Transferase</keyword>
<dbReference type="PROSITE" id="PS50885">
    <property type="entry name" value="HAMP"/>
    <property type="match status" value="1"/>
</dbReference>
<keyword evidence="6 11" id="KW-0812">Transmembrane</keyword>
<proteinExistence type="predicted"/>
<comment type="subcellular location">
    <subcellularLocation>
        <location evidence="2">Membrane</location>
    </subcellularLocation>
</comment>
<dbReference type="EC" id="2.7.13.3" evidence="3"/>
<keyword evidence="15" id="KW-1185">Reference proteome</keyword>
<comment type="catalytic activity">
    <reaction evidence="1">
        <text>ATP + protein L-histidine = ADP + protein N-phospho-L-histidine.</text>
        <dbReference type="EC" id="2.7.13.3"/>
    </reaction>
</comment>
<dbReference type="InterPro" id="IPR005467">
    <property type="entry name" value="His_kinase_dom"/>
</dbReference>
<feature type="domain" description="HAMP" evidence="13">
    <location>
        <begin position="191"/>
        <end position="242"/>
    </location>
</feature>
<dbReference type="PANTHER" id="PTHR45436">
    <property type="entry name" value="SENSOR HISTIDINE KINASE YKOH"/>
    <property type="match status" value="1"/>
</dbReference>
<evidence type="ECO:0000313" key="15">
    <source>
        <dbReference type="Proteomes" id="UP000274661"/>
    </source>
</evidence>
<dbReference type="Gene3D" id="1.10.287.130">
    <property type="match status" value="1"/>
</dbReference>
<keyword evidence="11" id="KW-0472">Membrane</keyword>
<evidence type="ECO:0000259" key="12">
    <source>
        <dbReference type="PROSITE" id="PS50109"/>
    </source>
</evidence>
<comment type="caution">
    <text evidence="14">The sequence shown here is derived from an EMBL/GenBank/DDBJ whole genome shotgun (WGS) entry which is preliminary data.</text>
</comment>
<accession>A0A3R9YKC7</accession>
<dbReference type="GO" id="GO:0004673">
    <property type="term" value="F:protein histidine kinase activity"/>
    <property type="evidence" value="ECO:0007669"/>
    <property type="project" value="UniProtKB-EC"/>
</dbReference>
<keyword evidence="9" id="KW-0902">Two-component regulatory system</keyword>
<keyword evidence="8 11" id="KW-1133">Transmembrane helix</keyword>
<name>A0A3R9YKC7_9SPHN</name>
<gene>
    <name evidence="14" type="ORF">HMF7854_13990</name>
</gene>
<evidence type="ECO:0000256" key="4">
    <source>
        <dbReference type="ARBA" id="ARBA00022553"/>
    </source>
</evidence>
<evidence type="ECO:0000256" key="1">
    <source>
        <dbReference type="ARBA" id="ARBA00000085"/>
    </source>
</evidence>
<evidence type="ECO:0000256" key="8">
    <source>
        <dbReference type="ARBA" id="ARBA00022989"/>
    </source>
</evidence>
<reference evidence="14 15" key="1">
    <citation type="submission" date="2018-12" db="EMBL/GenBank/DDBJ databases">
        <title>Sphingomonas sp. HMF7854 Genome sequencing and assembly.</title>
        <authorList>
            <person name="Cha I."/>
            <person name="Kang H."/>
            <person name="Kim H."/>
            <person name="Kang J."/>
            <person name="Joh K."/>
        </authorList>
    </citation>
    <scope>NUCLEOTIDE SEQUENCE [LARGE SCALE GENOMIC DNA]</scope>
    <source>
        <strain evidence="14 15">HMF7854</strain>
    </source>
</reference>
<dbReference type="GO" id="GO:0005886">
    <property type="term" value="C:plasma membrane"/>
    <property type="evidence" value="ECO:0007669"/>
    <property type="project" value="TreeGrafter"/>
</dbReference>
<dbReference type="Gene3D" id="3.30.565.10">
    <property type="entry name" value="Histidine kinase-like ATPase, C-terminal domain"/>
    <property type="match status" value="1"/>
</dbReference>
<evidence type="ECO:0000256" key="11">
    <source>
        <dbReference type="SAM" id="Phobius"/>
    </source>
</evidence>
<feature type="transmembrane region" description="Helical" evidence="11">
    <location>
        <begin position="167"/>
        <end position="190"/>
    </location>
</feature>
<dbReference type="PROSITE" id="PS50109">
    <property type="entry name" value="HIS_KIN"/>
    <property type="match status" value="1"/>
</dbReference>
<evidence type="ECO:0000259" key="13">
    <source>
        <dbReference type="PROSITE" id="PS50885"/>
    </source>
</evidence>
<dbReference type="InterPro" id="IPR003594">
    <property type="entry name" value="HATPase_dom"/>
</dbReference>
<evidence type="ECO:0000256" key="7">
    <source>
        <dbReference type="ARBA" id="ARBA00022777"/>
    </source>
</evidence>
<dbReference type="Pfam" id="PF02518">
    <property type="entry name" value="HATPase_c"/>
    <property type="match status" value="1"/>
</dbReference>
<dbReference type="GO" id="GO:0000160">
    <property type="term" value="P:phosphorelay signal transduction system"/>
    <property type="evidence" value="ECO:0007669"/>
    <property type="project" value="UniProtKB-KW"/>
</dbReference>
<sequence>MRLIPRSLSGRLLAVSALTSIAALAFAAFSIGSVLERFVIRGLDQQLDAEVAMLTRAVRPDGVLDQRLIVNLPAFEAGRRGWGWRVEGTRGRWSGGDPIVERPPPEPDRFEPPDMDMADREPRPGDGIASSGERVHVRQLSVPTGAGPVIVTAGGPRRVAMAPMREAMVPLLASLALLGGALALATAAQLRFGLRPLRRLRGAVADVRMGRARHVPTNQPDELAPLATELNSLLDQNAAQLDHARRHVSNLAHGLKTPLAALALRLAEGGRDPDGSLAAMVADIDGRVRHHLGRARAAAPGGGQRASTRLAAAVDDLVGAMRGIHAGRAVDAAISVAPELAVLVDPQDLDELLGNLLDNAWRHARSRVSVTACRKEGEVEIIVADDGPGLSPDEIALALMPGRRLDERGGGHGFGLPIAQELAELNGGQLTLSRAESGGLQAGLLLPAARK</sequence>
<dbReference type="InterPro" id="IPR050428">
    <property type="entry name" value="TCS_sensor_his_kinase"/>
</dbReference>
<keyword evidence="7 14" id="KW-0418">Kinase</keyword>
<dbReference type="InterPro" id="IPR036890">
    <property type="entry name" value="HATPase_C_sf"/>
</dbReference>
<evidence type="ECO:0000256" key="3">
    <source>
        <dbReference type="ARBA" id="ARBA00012438"/>
    </source>
</evidence>
<dbReference type="SMART" id="SM00387">
    <property type="entry name" value="HATPase_c"/>
    <property type="match status" value="1"/>
</dbReference>
<organism evidence="14 15">
    <name type="scientific">Sphingomonas ginkgonis</name>
    <dbReference type="NCBI Taxonomy" id="2315330"/>
    <lineage>
        <taxon>Bacteria</taxon>
        <taxon>Pseudomonadati</taxon>
        <taxon>Pseudomonadota</taxon>
        <taxon>Alphaproteobacteria</taxon>
        <taxon>Sphingomonadales</taxon>
        <taxon>Sphingomonadaceae</taxon>
        <taxon>Sphingomonas</taxon>
    </lineage>
</organism>
<evidence type="ECO:0000313" key="14">
    <source>
        <dbReference type="EMBL" id="RST31823.1"/>
    </source>
</evidence>
<dbReference type="AlphaFoldDB" id="A0A3R9YKC7"/>
<feature type="compositionally biased region" description="Basic and acidic residues" evidence="10">
    <location>
        <begin position="99"/>
        <end position="117"/>
    </location>
</feature>
<evidence type="ECO:0000256" key="10">
    <source>
        <dbReference type="SAM" id="MobiDB-lite"/>
    </source>
</evidence>
<dbReference type="SUPFAM" id="SSF55874">
    <property type="entry name" value="ATPase domain of HSP90 chaperone/DNA topoisomerase II/histidine kinase"/>
    <property type="match status" value="1"/>
</dbReference>
<keyword evidence="4" id="KW-0597">Phosphoprotein</keyword>
<dbReference type="PANTHER" id="PTHR45436:SF5">
    <property type="entry name" value="SENSOR HISTIDINE KINASE TRCS"/>
    <property type="match status" value="1"/>
</dbReference>
<evidence type="ECO:0000256" key="9">
    <source>
        <dbReference type="ARBA" id="ARBA00023012"/>
    </source>
</evidence>
<dbReference type="Proteomes" id="UP000274661">
    <property type="component" value="Unassembled WGS sequence"/>
</dbReference>
<feature type="region of interest" description="Disordered" evidence="10">
    <location>
        <begin position="93"/>
        <end position="117"/>
    </location>
</feature>